<dbReference type="InterPro" id="IPR013655">
    <property type="entry name" value="PAS_fold_3"/>
</dbReference>
<evidence type="ECO:0000259" key="8">
    <source>
        <dbReference type="PROSITE" id="PS50109"/>
    </source>
</evidence>
<dbReference type="InterPro" id="IPR005467">
    <property type="entry name" value="His_kinase_dom"/>
</dbReference>
<evidence type="ECO:0000259" key="9">
    <source>
        <dbReference type="PROSITE" id="PS50110"/>
    </source>
</evidence>
<dbReference type="AlphaFoldDB" id="A0A254NHU8"/>
<evidence type="ECO:0000256" key="4">
    <source>
        <dbReference type="ARBA" id="ARBA00022553"/>
    </source>
</evidence>
<dbReference type="CDD" id="cd16922">
    <property type="entry name" value="HATPase_EvgS-ArcB-TorS-like"/>
    <property type="match status" value="1"/>
</dbReference>
<dbReference type="InterPro" id="IPR035965">
    <property type="entry name" value="PAS-like_dom_sf"/>
</dbReference>
<feature type="modified residue" description="4-aspartylphosphate" evidence="7">
    <location>
        <position position="569"/>
    </location>
</feature>
<dbReference type="EMBL" id="NISI01000002">
    <property type="protein sequence ID" value="OWR04533.1"/>
    <property type="molecule type" value="Genomic_DNA"/>
</dbReference>
<comment type="subcellular location">
    <subcellularLocation>
        <location evidence="2">Cell inner membrane</location>
        <topology evidence="2">Multi-pass membrane protein</topology>
    </subcellularLocation>
</comment>
<dbReference type="InterPro" id="IPR036097">
    <property type="entry name" value="HisK_dim/P_sf"/>
</dbReference>
<dbReference type="InterPro" id="IPR004358">
    <property type="entry name" value="Sig_transdc_His_kin-like_C"/>
</dbReference>
<dbReference type="Pfam" id="PF00072">
    <property type="entry name" value="Response_reg"/>
    <property type="match status" value="1"/>
</dbReference>
<evidence type="ECO:0000256" key="7">
    <source>
        <dbReference type="PROSITE-ProRule" id="PRU00169"/>
    </source>
</evidence>
<dbReference type="Gene3D" id="3.30.565.10">
    <property type="entry name" value="Histidine kinase-like ATPase, C-terminal domain"/>
    <property type="match status" value="1"/>
</dbReference>
<dbReference type="FunFam" id="3.30.565.10:FF:000006">
    <property type="entry name" value="Sensor histidine kinase WalK"/>
    <property type="match status" value="1"/>
</dbReference>
<evidence type="ECO:0000256" key="3">
    <source>
        <dbReference type="ARBA" id="ARBA00012438"/>
    </source>
</evidence>
<comment type="caution">
    <text evidence="10">The sequence shown here is derived from an EMBL/GenBank/DDBJ whole genome shotgun (WGS) entry which is preliminary data.</text>
</comment>
<dbReference type="OrthoDB" id="5519028at2"/>
<dbReference type="Gene3D" id="3.30.450.20">
    <property type="entry name" value="PAS domain"/>
    <property type="match status" value="2"/>
</dbReference>
<dbReference type="InterPro" id="IPR003594">
    <property type="entry name" value="HATPase_dom"/>
</dbReference>
<evidence type="ECO:0000256" key="6">
    <source>
        <dbReference type="ARBA" id="ARBA00022777"/>
    </source>
</evidence>
<evidence type="ECO:0000313" key="11">
    <source>
        <dbReference type="Proteomes" id="UP000197446"/>
    </source>
</evidence>
<dbReference type="PROSITE" id="PS50110">
    <property type="entry name" value="RESPONSE_REGULATORY"/>
    <property type="match status" value="1"/>
</dbReference>
<organism evidence="10 11">
    <name type="scientific">Roseateles puraquae</name>
    <dbReference type="NCBI Taxonomy" id="431059"/>
    <lineage>
        <taxon>Bacteria</taxon>
        <taxon>Pseudomonadati</taxon>
        <taxon>Pseudomonadota</taxon>
        <taxon>Betaproteobacteria</taxon>
        <taxon>Burkholderiales</taxon>
        <taxon>Sphaerotilaceae</taxon>
        <taxon>Roseateles</taxon>
    </lineage>
</organism>
<dbReference type="SMART" id="SM00387">
    <property type="entry name" value="HATPase_c"/>
    <property type="match status" value="1"/>
</dbReference>
<dbReference type="InterPro" id="IPR013656">
    <property type="entry name" value="PAS_4"/>
</dbReference>
<dbReference type="InterPro" id="IPR000014">
    <property type="entry name" value="PAS"/>
</dbReference>
<sequence>MPGLAPALERLPVGVLQVSFDGRIHALNDCLAGWLGRPAAALIGQPVDELLSRPGRVLYHTHLLPTLRLHGQVQELSLSLRAPSGKVHVLCSASLVERPGEAGGPLAELVLSPMRERLRVETELARVQRSADAAPIVLFECVRDVDGRSWLNYASAGLVSLYGLTAEAVAFSDAPWLACVHDDDRAALLARREDSAQTLSLWVGQFRARAGQGPWRCHRVRAQPYAEPDGRMVWYGTIVDVTEQVAVDEAERERDAAERANRSKSEFLARMSHELRTPLNAIIGFSQLLGSDATLQGAQAQQRVGIIHAAGEQLLQLVDEVLDISRIESGRLHLQLAPVPLAPLVEQVCQSLEPARLARGLTLTVSATAGLGALADEARLQQVLNNLVSNAIKYTRDGGWVAVEVAAVGEGPRPARVQLRVRDNGPGLTPAQQQQLFQPFNRLGAERSRVQGTGLGLVITRHLVECMGGTLQLQSQPGDGCCFTVELPAATPLPAPEDGAAVAPLPAALARPPEGRTWQLLYAEDDPVNALLMQAVLDRLPHVVLTVATTGQAACTLAEQQPPDLLLLDMSLPDMDGRELLRRLKRDPRLSQVPAVAVSADAMPEEIARALAAGFDDYWTKPLDIDALPARLAMLLSSRGTAAAP</sequence>
<dbReference type="PRINTS" id="PR00344">
    <property type="entry name" value="BCTRLSENSOR"/>
</dbReference>
<dbReference type="Proteomes" id="UP000197446">
    <property type="component" value="Unassembled WGS sequence"/>
</dbReference>
<dbReference type="GO" id="GO:0005886">
    <property type="term" value="C:plasma membrane"/>
    <property type="evidence" value="ECO:0007669"/>
    <property type="project" value="UniProtKB-SubCell"/>
</dbReference>
<gene>
    <name evidence="10" type="ORF">CDO81_08070</name>
</gene>
<dbReference type="PANTHER" id="PTHR43047:SF72">
    <property type="entry name" value="OSMOSENSING HISTIDINE PROTEIN KINASE SLN1"/>
    <property type="match status" value="1"/>
</dbReference>
<dbReference type="InterPro" id="IPR003661">
    <property type="entry name" value="HisK_dim/P_dom"/>
</dbReference>
<dbReference type="SUPFAM" id="SSF55874">
    <property type="entry name" value="ATPase domain of HSP90 chaperone/DNA topoisomerase II/histidine kinase"/>
    <property type="match status" value="1"/>
</dbReference>
<dbReference type="CDD" id="cd00130">
    <property type="entry name" value="PAS"/>
    <property type="match status" value="2"/>
</dbReference>
<dbReference type="SUPFAM" id="SSF55785">
    <property type="entry name" value="PYP-like sensor domain (PAS domain)"/>
    <property type="match status" value="2"/>
</dbReference>
<dbReference type="GO" id="GO:0009927">
    <property type="term" value="F:histidine phosphotransfer kinase activity"/>
    <property type="evidence" value="ECO:0007669"/>
    <property type="project" value="TreeGrafter"/>
</dbReference>
<dbReference type="SMART" id="SM00091">
    <property type="entry name" value="PAS"/>
    <property type="match status" value="2"/>
</dbReference>
<keyword evidence="4 7" id="KW-0597">Phosphoprotein</keyword>
<name>A0A254NHU8_9BURK</name>
<evidence type="ECO:0000256" key="5">
    <source>
        <dbReference type="ARBA" id="ARBA00022679"/>
    </source>
</evidence>
<dbReference type="InterPro" id="IPR001789">
    <property type="entry name" value="Sig_transdc_resp-reg_receiver"/>
</dbReference>
<dbReference type="PROSITE" id="PS50109">
    <property type="entry name" value="HIS_KIN"/>
    <property type="match status" value="1"/>
</dbReference>
<keyword evidence="5" id="KW-0808">Transferase</keyword>
<evidence type="ECO:0000256" key="2">
    <source>
        <dbReference type="ARBA" id="ARBA00004429"/>
    </source>
</evidence>
<accession>A0A254NHU8</accession>
<dbReference type="PANTHER" id="PTHR43047">
    <property type="entry name" value="TWO-COMPONENT HISTIDINE PROTEIN KINASE"/>
    <property type="match status" value="1"/>
</dbReference>
<dbReference type="InterPro" id="IPR036890">
    <property type="entry name" value="HATPase_C_sf"/>
</dbReference>
<feature type="domain" description="Histidine kinase" evidence="8">
    <location>
        <begin position="270"/>
        <end position="491"/>
    </location>
</feature>
<dbReference type="GO" id="GO:0000155">
    <property type="term" value="F:phosphorelay sensor kinase activity"/>
    <property type="evidence" value="ECO:0007669"/>
    <property type="project" value="InterPro"/>
</dbReference>
<evidence type="ECO:0000256" key="1">
    <source>
        <dbReference type="ARBA" id="ARBA00000085"/>
    </source>
</evidence>
<dbReference type="Pfam" id="PF02518">
    <property type="entry name" value="HATPase_c"/>
    <property type="match status" value="1"/>
</dbReference>
<evidence type="ECO:0000313" key="10">
    <source>
        <dbReference type="EMBL" id="OWR04533.1"/>
    </source>
</evidence>
<keyword evidence="6 10" id="KW-0418">Kinase</keyword>
<reference evidence="10 11" key="1">
    <citation type="journal article" date="2007" name="Int. J. Syst. Evol. Microbiol.">
        <title>Description of Pelomonas aquatica sp. nov. and Pelomonas puraquae sp. nov., isolated from industrial and haemodialysis water.</title>
        <authorList>
            <person name="Gomila M."/>
            <person name="Bowien B."/>
            <person name="Falsen E."/>
            <person name="Moore E.R."/>
            <person name="Lalucat J."/>
        </authorList>
    </citation>
    <scope>NUCLEOTIDE SEQUENCE [LARGE SCALE GENOMIC DNA]</scope>
    <source>
        <strain evidence="10 11">CCUG 52769</strain>
    </source>
</reference>
<dbReference type="SMART" id="SM00448">
    <property type="entry name" value="REC"/>
    <property type="match status" value="1"/>
</dbReference>
<comment type="catalytic activity">
    <reaction evidence="1">
        <text>ATP + protein L-histidine = ADP + protein N-phospho-L-histidine.</text>
        <dbReference type="EC" id="2.7.13.3"/>
    </reaction>
</comment>
<keyword evidence="11" id="KW-1185">Reference proteome</keyword>
<proteinExistence type="predicted"/>
<dbReference type="SMART" id="SM00388">
    <property type="entry name" value="HisKA"/>
    <property type="match status" value="1"/>
</dbReference>
<dbReference type="EC" id="2.7.13.3" evidence="3"/>
<dbReference type="SUPFAM" id="SSF52172">
    <property type="entry name" value="CheY-like"/>
    <property type="match status" value="1"/>
</dbReference>
<dbReference type="Pfam" id="PF00512">
    <property type="entry name" value="HisKA"/>
    <property type="match status" value="1"/>
</dbReference>
<dbReference type="InterPro" id="IPR011006">
    <property type="entry name" value="CheY-like_superfamily"/>
</dbReference>
<dbReference type="Pfam" id="PF08447">
    <property type="entry name" value="PAS_3"/>
    <property type="match status" value="1"/>
</dbReference>
<dbReference type="Gene3D" id="1.10.287.130">
    <property type="match status" value="1"/>
</dbReference>
<dbReference type="RefSeq" id="WP_088482669.1">
    <property type="nucleotide sequence ID" value="NZ_NISI01000002.1"/>
</dbReference>
<dbReference type="Gene3D" id="3.40.50.2300">
    <property type="match status" value="1"/>
</dbReference>
<dbReference type="Pfam" id="PF08448">
    <property type="entry name" value="PAS_4"/>
    <property type="match status" value="1"/>
</dbReference>
<dbReference type="SUPFAM" id="SSF47384">
    <property type="entry name" value="Homodimeric domain of signal transducing histidine kinase"/>
    <property type="match status" value="1"/>
</dbReference>
<dbReference type="CDD" id="cd00082">
    <property type="entry name" value="HisKA"/>
    <property type="match status" value="1"/>
</dbReference>
<protein>
    <recommendedName>
        <fullName evidence="3">histidine kinase</fullName>
        <ecNumber evidence="3">2.7.13.3</ecNumber>
    </recommendedName>
</protein>
<feature type="domain" description="Response regulatory" evidence="9">
    <location>
        <begin position="519"/>
        <end position="636"/>
    </location>
</feature>